<evidence type="ECO:0000256" key="12">
    <source>
        <dbReference type="ARBA" id="ARBA00022932"/>
    </source>
</evidence>
<evidence type="ECO:0000256" key="1">
    <source>
        <dbReference type="ARBA" id="ARBA00001936"/>
    </source>
</evidence>
<dbReference type="InterPro" id="IPR006309">
    <property type="entry name" value="DnaQ_proteo"/>
</dbReference>
<evidence type="ECO:0000256" key="20">
    <source>
        <dbReference type="RuleBase" id="RU364087"/>
    </source>
</evidence>
<comment type="cofactor">
    <cofactor evidence="19">
        <name>Mg(2+)</name>
        <dbReference type="ChEBI" id="CHEBI:18420"/>
    </cofactor>
    <cofactor evidence="19">
        <name>Mn(2+)</name>
        <dbReference type="ChEBI" id="CHEBI:29035"/>
    </cofactor>
    <text evidence="19">Binds 2 divalent metal cations. Magnesium or manganese.</text>
</comment>
<comment type="function">
    <text evidence="14 20">DNA polymerase III is a complex, multichain enzyme responsible for most of the replicative synthesis in bacteria. The epsilon subunit contain the editing function and is a proofreading 3'-5' exonuclease.</text>
</comment>
<dbReference type="NCBIfam" id="NF004316">
    <property type="entry name" value="PRK05711.1"/>
    <property type="match status" value="1"/>
</dbReference>
<dbReference type="EMBL" id="CP032485">
    <property type="protein sequence ID" value="QDH24389.1"/>
    <property type="molecule type" value="Genomic_DNA"/>
</dbReference>
<keyword evidence="4 20" id="KW-0808">Transferase</keyword>
<proteinExistence type="predicted"/>
<dbReference type="OrthoDB" id="9804290at2"/>
<sequence>MTRSILFDTETTGFDPDTGDRIIEIAALELVDDLPTGEQYHVLIDPERDIPPEATKVHGFRIEDLQGKPKFADIADGFLAFIGDSRMIAHNAPFDFKFVNAELAKSGRAILDYETRAVDTVLMARKKYPGMPASLDALCRRFNIDLSERGTHNALLDCRLLAEVYVELMGGRQRGLGLSGPSRGRSGQAGGEYLKRRVPRPMAPPSEDECAAHAAFLAKMKDPIWNRSSSEGEA</sequence>
<dbReference type="SUPFAM" id="SSF53098">
    <property type="entry name" value="Ribonuclease H-like"/>
    <property type="match status" value="1"/>
</dbReference>
<evidence type="ECO:0000256" key="8">
    <source>
        <dbReference type="ARBA" id="ARBA00022723"/>
    </source>
</evidence>
<dbReference type="AlphaFoldDB" id="A0A4Y6V2X9"/>
<evidence type="ECO:0000256" key="13">
    <source>
        <dbReference type="ARBA" id="ARBA00023211"/>
    </source>
</evidence>
<dbReference type="NCBIfam" id="TIGR00573">
    <property type="entry name" value="dnaq"/>
    <property type="match status" value="1"/>
</dbReference>
<evidence type="ECO:0000256" key="14">
    <source>
        <dbReference type="ARBA" id="ARBA00025483"/>
    </source>
</evidence>
<dbReference type="NCBIfam" id="TIGR01406">
    <property type="entry name" value="dnaQ_proteo"/>
    <property type="match status" value="1"/>
</dbReference>
<dbReference type="GO" id="GO:0045004">
    <property type="term" value="P:DNA replication proofreading"/>
    <property type="evidence" value="ECO:0007669"/>
    <property type="project" value="TreeGrafter"/>
</dbReference>
<dbReference type="PANTHER" id="PTHR30231">
    <property type="entry name" value="DNA POLYMERASE III SUBUNIT EPSILON"/>
    <property type="match status" value="1"/>
</dbReference>
<feature type="binding site" evidence="19">
    <location>
        <position position="8"/>
    </location>
    <ligand>
        <name>a divalent metal cation</name>
        <dbReference type="ChEBI" id="CHEBI:60240"/>
        <label>1</label>
        <note>catalytic</note>
    </ligand>
</feature>
<dbReference type="SMART" id="SM00479">
    <property type="entry name" value="EXOIII"/>
    <property type="match status" value="1"/>
</dbReference>
<name>A0A4Y6V2X9_9PROT</name>
<comment type="cofactor">
    <cofactor evidence="1 20">
        <name>Mn(2+)</name>
        <dbReference type="ChEBI" id="CHEBI:29035"/>
    </cofactor>
</comment>
<feature type="active site" description="Proton acceptor" evidence="17">
    <location>
        <position position="152"/>
    </location>
</feature>
<reference evidence="23 24" key="1">
    <citation type="submission" date="2018-09" db="EMBL/GenBank/DDBJ databases">
        <title>The complete genome sequence of Neokomagataea tanensis NBRC 106556(T).</title>
        <authorList>
            <person name="Chua K.-O."/>
            <person name="See-Too W.-S."/>
            <person name="Hong K.-W."/>
            <person name="Yin W.-F."/>
            <person name="Chan K.-G."/>
        </authorList>
    </citation>
    <scope>NUCLEOTIDE SEQUENCE [LARGE SCALE GENOMIC DNA]</scope>
    <source>
        <strain evidence="24">AH13 \ NBRC 106556</strain>
    </source>
</reference>
<dbReference type="InterPro" id="IPR006054">
    <property type="entry name" value="DnaQ"/>
</dbReference>
<dbReference type="FunFam" id="3.30.420.10:FF:000012">
    <property type="entry name" value="DNA polymerase III subunit epsilon"/>
    <property type="match status" value="1"/>
</dbReference>
<dbReference type="GO" id="GO:0046872">
    <property type="term" value="F:metal ion binding"/>
    <property type="evidence" value="ECO:0007669"/>
    <property type="project" value="UniProtKB-KW"/>
</dbReference>
<evidence type="ECO:0000256" key="4">
    <source>
        <dbReference type="ARBA" id="ARBA00022679"/>
    </source>
</evidence>
<keyword evidence="24" id="KW-1185">Reference proteome</keyword>
<dbReference type="EC" id="2.7.7.7" evidence="2 20"/>
<evidence type="ECO:0000256" key="18">
    <source>
        <dbReference type="PIRSR" id="PIRSR606309-2"/>
    </source>
</evidence>
<keyword evidence="8 19" id="KW-0479">Metal-binding</keyword>
<evidence type="ECO:0000256" key="10">
    <source>
        <dbReference type="ARBA" id="ARBA00022839"/>
    </source>
</evidence>
<comment type="subunit">
    <text evidence="15 20">DNA polymerase III contains a core (composed of alpha, epsilon and theta chains) that associates with a tau subunit. This core dimerizes to form the POLIII' complex. PolIII' associates with the gamma complex (composed of gamma, delta, delta', psi and chi chains) and with the beta chain to form the complete DNA polymerase III complex.</text>
</comment>
<dbReference type="KEGG" id="ntn:D5366_02985"/>
<organism evidence="23 24">
    <name type="scientific">Neokomagataea tanensis</name>
    <dbReference type="NCBI Taxonomy" id="661191"/>
    <lineage>
        <taxon>Bacteria</taxon>
        <taxon>Pseudomonadati</taxon>
        <taxon>Pseudomonadota</taxon>
        <taxon>Alphaproteobacteria</taxon>
        <taxon>Acetobacterales</taxon>
        <taxon>Acetobacteraceae</taxon>
        <taxon>Neokomagataea</taxon>
    </lineage>
</organism>
<dbReference type="CDD" id="cd06131">
    <property type="entry name" value="DNA_pol_III_epsilon_Ecoli_like"/>
    <property type="match status" value="1"/>
</dbReference>
<dbReference type="RefSeq" id="WP_141492232.1">
    <property type="nucleotide sequence ID" value="NZ_CP032485.1"/>
</dbReference>
<dbReference type="Gene3D" id="3.30.420.10">
    <property type="entry name" value="Ribonuclease H-like superfamily/Ribonuclease H"/>
    <property type="match status" value="1"/>
</dbReference>
<keyword evidence="13 19" id="KW-0464">Manganese</keyword>
<feature type="binding site" evidence="18">
    <location>
        <position position="10"/>
    </location>
    <ligand>
        <name>substrate</name>
    </ligand>
</feature>
<evidence type="ECO:0000256" key="15">
    <source>
        <dbReference type="ARBA" id="ARBA00026073"/>
    </source>
</evidence>
<feature type="binding site" evidence="18">
    <location>
        <position position="8"/>
    </location>
    <ligand>
        <name>substrate</name>
    </ligand>
</feature>
<dbReference type="GO" id="GO:0005829">
    <property type="term" value="C:cytosol"/>
    <property type="evidence" value="ECO:0007669"/>
    <property type="project" value="TreeGrafter"/>
</dbReference>
<feature type="binding site" evidence="18">
    <location>
        <position position="53"/>
    </location>
    <ligand>
        <name>substrate</name>
    </ligand>
</feature>
<evidence type="ECO:0000256" key="7">
    <source>
        <dbReference type="ARBA" id="ARBA00022722"/>
    </source>
</evidence>
<dbReference type="InterPro" id="IPR013520">
    <property type="entry name" value="Ribonucl_H"/>
</dbReference>
<dbReference type="GO" id="GO:0008408">
    <property type="term" value="F:3'-5' exonuclease activity"/>
    <property type="evidence" value="ECO:0007669"/>
    <property type="project" value="TreeGrafter"/>
</dbReference>
<dbReference type="Pfam" id="PF00929">
    <property type="entry name" value="RNase_T"/>
    <property type="match status" value="1"/>
</dbReference>
<evidence type="ECO:0000256" key="21">
    <source>
        <dbReference type="SAM" id="MobiDB-lite"/>
    </source>
</evidence>
<keyword evidence="7 20" id="KW-0540">Nuclease</keyword>
<dbReference type="PANTHER" id="PTHR30231:SF41">
    <property type="entry name" value="DNA POLYMERASE III SUBUNIT EPSILON"/>
    <property type="match status" value="1"/>
</dbReference>
<keyword evidence="11 19" id="KW-0460">Magnesium</keyword>
<dbReference type="Proteomes" id="UP000317214">
    <property type="component" value="Chromosome"/>
</dbReference>
<dbReference type="GO" id="GO:0003677">
    <property type="term" value="F:DNA binding"/>
    <property type="evidence" value="ECO:0007669"/>
    <property type="project" value="InterPro"/>
</dbReference>
<feature type="binding site" evidence="19">
    <location>
        <position position="10"/>
    </location>
    <ligand>
        <name>a divalent metal cation</name>
        <dbReference type="ChEBI" id="CHEBI:60240"/>
        <label>1</label>
        <note>catalytic</note>
    </ligand>
</feature>
<evidence type="ECO:0000256" key="16">
    <source>
        <dbReference type="ARBA" id="ARBA00049244"/>
    </source>
</evidence>
<dbReference type="InterPro" id="IPR036397">
    <property type="entry name" value="RNaseH_sf"/>
</dbReference>
<feature type="binding site" evidence="19">
    <location>
        <position position="157"/>
    </location>
    <ligand>
        <name>a divalent metal cation</name>
        <dbReference type="ChEBI" id="CHEBI:60240"/>
        <label>1</label>
        <note>catalytic</note>
    </ligand>
</feature>
<evidence type="ECO:0000256" key="6">
    <source>
        <dbReference type="ARBA" id="ARBA00022705"/>
    </source>
</evidence>
<feature type="domain" description="Exonuclease" evidence="22">
    <location>
        <begin position="3"/>
        <end position="174"/>
    </location>
</feature>
<feature type="region of interest" description="Disordered" evidence="21">
    <location>
        <begin position="176"/>
        <end position="207"/>
    </location>
</feature>
<evidence type="ECO:0000313" key="23">
    <source>
        <dbReference type="EMBL" id="QDH24389.1"/>
    </source>
</evidence>
<keyword evidence="10 20" id="KW-0269">Exonuclease</keyword>
<accession>A0A4Y6V2X9</accession>
<evidence type="ECO:0000256" key="17">
    <source>
        <dbReference type="PIRSR" id="PIRSR606309-1"/>
    </source>
</evidence>
<keyword evidence="12 20" id="KW-0239">DNA-directed DNA polymerase</keyword>
<evidence type="ECO:0000256" key="5">
    <source>
        <dbReference type="ARBA" id="ARBA00022695"/>
    </source>
</evidence>
<evidence type="ECO:0000256" key="11">
    <source>
        <dbReference type="ARBA" id="ARBA00022842"/>
    </source>
</evidence>
<comment type="catalytic activity">
    <reaction evidence="16 20">
        <text>DNA(n) + a 2'-deoxyribonucleoside 5'-triphosphate = DNA(n+1) + diphosphate</text>
        <dbReference type="Rhea" id="RHEA:22508"/>
        <dbReference type="Rhea" id="RHEA-COMP:17339"/>
        <dbReference type="Rhea" id="RHEA-COMP:17340"/>
        <dbReference type="ChEBI" id="CHEBI:33019"/>
        <dbReference type="ChEBI" id="CHEBI:61560"/>
        <dbReference type="ChEBI" id="CHEBI:173112"/>
        <dbReference type="EC" id="2.7.7.7"/>
    </reaction>
</comment>
<keyword evidence="9 20" id="KW-0378">Hydrolase</keyword>
<dbReference type="InterPro" id="IPR012337">
    <property type="entry name" value="RNaseH-like_sf"/>
</dbReference>
<evidence type="ECO:0000256" key="19">
    <source>
        <dbReference type="PIRSR" id="PIRSR606309-3"/>
    </source>
</evidence>
<feature type="binding site" evidence="18">
    <location>
        <position position="157"/>
    </location>
    <ligand>
        <name>substrate</name>
    </ligand>
</feature>
<feature type="binding site" evidence="18">
    <location>
        <position position="58"/>
    </location>
    <ligand>
        <name>substrate</name>
    </ligand>
</feature>
<gene>
    <name evidence="20 23" type="primary">dnaQ</name>
    <name evidence="23" type="ORF">D5366_02985</name>
</gene>
<protein>
    <recommendedName>
        <fullName evidence="3 20">DNA polymerase III subunit epsilon</fullName>
        <ecNumber evidence="2 20">2.7.7.7</ecNumber>
    </recommendedName>
</protein>
<keyword evidence="6 20" id="KW-0235">DNA replication</keyword>
<evidence type="ECO:0000256" key="2">
    <source>
        <dbReference type="ARBA" id="ARBA00012417"/>
    </source>
</evidence>
<keyword evidence="5 20" id="KW-0548">Nucleotidyltransferase</keyword>
<evidence type="ECO:0000256" key="3">
    <source>
        <dbReference type="ARBA" id="ARBA00020352"/>
    </source>
</evidence>
<evidence type="ECO:0000256" key="9">
    <source>
        <dbReference type="ARBA" id="ARBA00022801"/>
    </source>
</evidence>
<evidence type="ECO:0000259" key="22">
    <source>
        <dbReference type="SMART" id="SM00479"/>
    </source>
</evidence>
<evidence type="ECO:0000313" key="24">
    <source>
        <dbReference type="Proteomes" id="UP000317214"/>
    </source>
</evidence>
<dbReference type="GO" id="GO:0003887">
    <property type="term" value="F:DNA-directed DNA polymerase activity"/>
    <property type="evidence" value="ECO:0007669"/>
    <property type="project" value="UniProtKB-KW"/>
</dbReference>